<feature type="domain" description="Glycosyl hydrolase-like 10" evidence="2">
    <location>
        <begin position="35"/>
        <end position="336"/>
    </location>
</feature>
<keyword evidence="3" id="KW-0378">Hydrolase</keyword>
<dbReference type="PANTHER" id="PTHR43405">
    <property type="entry name" value="GLYCOSYL HYDROLASE DIGH"/>
    <property type="match status" value="1"/>
</dbReference>
<dbReference type="AlphaFoldDB" id="A0A844GTX7"/>
<organism evidence="3 4">
    <name type="scientific">Cyanobacterium aponinum 0216</name>
    <dbReference type="NCBI Taxonomy" id="2676140"/>
    <lineage>
        <taxon>Bacteria</taxon>
        <taxon>Bacillati</taxon>
        <taxon>Cyanobacteriota</taxon>
        <taxon>Cyanophyceae</taxon>
        <taxon>Oscillatoriophycideae</taxon>
        <taxon>Chroococcales</taxon>
        <taxon>Geminocystaceae</taxon>
        <taxon>Cyanobacterium</taxon>
    </lineage>
</organism>
<dbReference type="Proteomes" id="UP000437131">
    <property type="component" value="Unassembled WGS sequence"/>
</dbReference>
<dbReference type="Pfam" id="PF02638">
    <property type="entry name" value="GHL10"/>
    <property type="match status" value="1"/>
</dbReference>
<comment type="caution">
    <text evidence="3">The sequence shown here is derived from an EMBL/GenBank/DDBJ whole genome shotgun (WGS) entry which is preliminary data.</text>
</comment>
<gene>
    <name evidence="3" type="ORF">GGC33_11265</name>
</gene>
<accession>A0A844GTX7</accession>
<dbReference type="InterPro" id="IPR003790">
    <property type="entry name" value="GHL10"/>
</dbReference>
<reference evidence="3 4" key="1">
    <citation type="submission" date="2019-11" db="EMBL/GenBank/DDBJ databases">
        <title>Isolation of a new High Light Tolerant Cyanobacteria.</title>
        <authorList>
            <person name="Dobson Z."/>
            <person name="Vaughn N."/>
            <person name="Vaughn M."/>
            <person name="Fromme P."/>
            <person name="Mazor Y."/>
        </authorList>
    </citation>
    <scope>NUCLEOTIDE SEQUENCE [LARGE SCALE GENOMIC DNA]</scope>
    <source>
        <strain evidence="3 4">0216</strain>
    </source>
</reference>
<dbReference type="InterPro" id="IPR052177">
    <property type="entry name" value="Divisome_Glycosyl_Hydrolase"/>
</dbReference>
<dbReference type="PANTHER" id="PTHR43405:SF1">
    <property type="entry name" value="GLYCOSYL HYDROLASE DIGH"/>
    <property type="match status" value="1"/>
</dbReference>
<sequence>MKYLKLISLFLATVLIFYSWSKWSYGQPIVDNRGEIRGVWLTNIDSEILFSSQNTQNAIASLKELNFNSLYPTVWNWGYTLYPSQVAEKVIGSKIDPHEGLQNRDVLAEIITKAHQGNIRVIPWFEFGFMAPADSVLATSHPQWLTRRKDDSEIWMEGKTHERVWLNPLHPQVQEFITDLVLEIVTNYDIDGIQFDDHFGYPSEFGYDSYTIGLYRREHQGKLPPLDYLDPEWIEWRSHKITEYMETLFHKIKAVKQNVIVSVSPNPQEFSKEMFLLDWAKWERKGFIEELIVQIYRDNMEAFNRELAQKDLQLAKDHIPTAIGILTGLKGRPVNLNLIEAQISTTREQNFAGISFFFYESLWNIASETPQERQEFWAKIFSDKGVY</sequence>
<name>A0A844GTX7_9CHRO</name>
<dbReference type="SUPFAM" id="SSF51445">
    <property type="entry name" value="(Trans)glycosidases"/>
    <property type="match status" value="1"/>
</dbReference>
<dbReference type="EMBL" id="WMIA01000013">
    <property type="protein sequence ID" value="MTF39500.1"/>
    <property type="molecule type" value="Genomic_DNA"/>
</dbReference>
<evidence type="ECO:0000259" key="2">
    <source>
        <dbReference type="Pfam" id="PF02638"/>
    </source>
</evidence>
<evidence type="ECO:0000313" key="4">
    <source>
        <dbReference type="Proteomes" id="UP000437131"/>
    </source>
</evidence>
<evidence type="ECO:0000256" key="1">
    <source>
        <dbReference type="ARBA" id="ARBA00022729"/>
    </source>
</evidence>
<keyword evidence="1" id="KW-0732">Signal</keyword>
<dbReference type="GO" id="GO:0016787">
    <property type="term" value="F:hydrolase activity"/>
    <property type="evidence" value="ECO:0007669"/>
    <property type="project" value="UniProtKB-KW"/>
</dbReference>
<dbReference type="Gene3D" id="3.20.20.80">
    <property type="entry name" value="Glycosidases"/>
    <property type="match status" value="1"/>
</dbReference>
<dbReference type="InterPro" id="IPR017853">
    <property type="entry name" value="GH"/>
</dbReference>
<protein>
    <submittedName>
        <fullName evidence="3">Family 10 glycosylhydrolase</fullName>
    </submittedName>
</protein>
<evidence type="ECO:0000313" key="3">
    <source>
        <dbReference type="EMBL" id="MTF39500.1"/>
    </source>
</evidence>
<proteinExistence type="predicted"/>
<dbReference type="RefSeq" id="WP_155084073.1">
    <property type="nucleotide sequence ID" value="NZ_WMIA01000013.1"/>
</dbReference>